<feature type="transmembrane region" description="Helical" evidence="7">
    <location>
        <begin position="78"/>
        <end position="97"/>
    </location>
</feature>
<evidence type="ECO:0000256" key="5">
    <source>
        <dbReference type="ARBA" id="ARBA00022989"/>
    </source>
</evidence>
<reference evidence="9 10" key="1">
    <citation type="submission" date="2019-10" db="EMBL/GenBank/DDBJ databases">
        <title>Dictyobacter vulcani sp. nov., within the class Ktedonobacteria, isolated from soil of volcanic Mt. Zao.</title>
        <authorList>
            <person name="Zheng Y."/>
            <person name="Wang C.M."/>
            <person name="Sakai Y."/>
            <person name="Abe K."/>
            <person name="Yokota A."/>
            <person name="Yabe S."/>
        </authorList>
    </citation>
    <scope>NUCLEOTIDE SEQUENCE [LARGE SCALE GENOMIC DNA]</scope>
    <source>
        <strain evidence="9 10">W12</strain>
    </source>
</reference>
<keyword evidence="10" id="KW-1185">Reference proteome</keyword>
<evidence type="ECO:0000256" key="4">
    <source>
        <dbReference type="ARBA" id="ARBA00022692"/>
    </source>
</evidence>
<dbReference type="AlphaFoldDB" id="A0A5J4KYF9"/>
<feature type="transmembrane region" description="Helical" evidence="7">
    <location>
        <begin position="166"/>
        <end position="186"/>
    </location>
</feature>
<feature type="transmembrane region" description="Helical" evidence="7">
    <location>
        <begin position="109"/>
        <end position="127"/>
    </location>
</feature>
<feature type="transmembrane region" description="Helical" evidence="7">
    <location>
        <begin position="222"/>
        <end position="246"/>
    </location>
</feature>
<evidence type="ECO:0000259" key="8">
    <source>
        <dbReference type="PROSITE" id="PS50850"/>
    </source>
</evidence>
<feature type="transmembrane region" description="Helical" evidence="7">
    <location>
        <begin position="312"/>
        <end position="337"/>
    </location>
</feature>
<feature type="transmembrane region" description="Helical" evidence="7">
    <location>
        <begin position="381"/>
        <end position="398"/>
    </location>
</feature>
<comment type="subcellular location">
    <subcellularLocation>
        <location evidence="1">Cell membrane</location>
        <topology evidence="1">Multi-pass membrane protein</topology>
    </subcellularLocation>
</comment>
<dbReference type="PANTHER" id="PTHR23514:SF3">
    <property type="entry name" value="BYPASS OF STOP CODON PROTEIN 6"/>
    <property type="match status" value="1"/>
</dbReference>
<protein>
    <recommendedName>
        <fullName evidence="8">Major facilitator superfamily (MFS) profile domain-containing protein</fullName>
    </recommendedName>
</protein>
<feature type="transmembrane region" description="Helical" evidence="7">
    <location>
        <begin position="285"/>
        <end position="306"/>
    </location>
</feature>
<dbReference type="Pfam" id="PF07690">
    <property type="entry name" value="MFS_1"/>
    <property type="match status" value="1"/>
</dbReference>
<feature type="transmembrane region" description="Helical" evidence="7">
    <location>
        <begin position="50"/>
        <end position="71"/>
    </location>
</feature>
<comment type="similarity">
    <text evidence="2">Belongs to the major facilitator superfamily.</text>
</comment>
<evidence type="ECO:0000256" key="6">
    <source>
        <dbReference type="ARBA" id="ARBA00023136"/>
    </source>
</evidence>
<comment type="caution">
    <text evidence="9">The sequence shown here is derived from an EMBL/GenBank/DDBJ whole genome shotgun (WGS) entry which is preliminary data.</text>
</comment>
<gene>
    <name evidence="9" type="ORF">KDW_53510</name>
</gene>
<dbReference type="RefSeq" id="WP_151758855.1">
    <property type="nucleotide sequence ID" value="NZ_BKZW01000003.1"/>
</dbReference>
<evidence type="ECO:0000313" key="9">
    <source>
        <dbReference type="EMBL" id="GER91189.1"/>
    </source>
</evidence>
<evidence type="ECO:0000256" key="2">
    <source>
        <dbReference type="ARBA" id="ARBA00008335"/>
    </source>
</evidence>
<feature type="transmembrane region" description="Helical" evidence="7">
    <location>
        <begin position="12"/>
        <end position="38"/>
    </location>
</feature>
<evidence type="ECO:0000256" key="1">
    <source>
        <dbReference type="ARBA" id="ARBA00004651"/>
    </source>
</evidence>
<keyword evidence="6 7" id="KW-0472">Membrane</keyword>
<dbReference type="PROSITE" id="PS50850">
    <property type="entry name" value="MFS"/>
    <property type="match status" value="1"/>
</dbReference>
<keyword evidence="5 7" id="KW-1133">Transmembrane helix</keyword>
<evidence type="ECO:0000313" key="10">
    <source>
        <dbReference type="Proteomes" id="UP000326912"/>
    </source>
</evidence>
<dbReference type="InterPro" id="IPR036259">
    <property type="entry name" value="MFS_trans_sf"/>
</dbReference>
<feature type="transmembrane region" description="Helical" evidence="7">
    <location>
        <begin position="252"/>
        <end position="273"/>
    </location>
</feature>
<sequence length="434" mass="46142">MSNGTIRNSQTFLFIACCFTFIANGLLGVLPGASLVILSQHTHTAPSTAGLIFTVSAFGTIVAVLLSNTLVKKIGSKVVVMVGLLGLIISSVIIPLAQQFSVWLGAEMLQGISAGLINIGITITLTLNFGNKLGEKLNMLHASVGMGSLLAPILLSYSLTLSGSPLLAFLCTALPGVFCLLAFYVLRFETRPGLLGSANANALPLQDSIMPGEPKKALKQTLLWFVALQVCLYVGAEAGFSSWVVTSISQQAAVSIQMATPAATLFWVGMTFGRMLVARLMKRGYLTNAQLLYISMFGGGASAILLTACMQMPVICFIASLGTGIFLGPIFPTLMAIATRRFAQLPGMISSVVLISSGFAGMTIPVSIGMLLPLLGARQVMLIPALMCPLIAVPYYLANRKERKIVDYRQRVQAAEIPIYDLQTVKMPLVEQVA</sequence>
<feature type="transmembrane region" description="Helical" evidence="7">
    <location>
        <begin position="349"/>
        <end position="375"/>
    </location>
</feature>
<dbReference type="EMBL" id="BKZW01000003">
    <property type="protein sequence ID" value="GER91189.1"/>
    <property type="molecule type" value="Genomic_DNA"/>
</dbReference>
<dbReference type="InterPro" id="IPR020846">
    <property type="entry name" value="MFS_dom"/>
</dbReference>
<dbReference type="Proteomes" id="UP000326912">
    <property type="component" value="Unassembled WGS sequence"/>
</dbReference>
<keyword evidence="4 7" id="KW-0812">Transmembrane</keyword>
<name>A0A5J4KYF9_9CHLR</name>
<dbReference type="SUPFAM" id="SSF103473">
    <property type="entry name" value="MFS general substrate transporter"/>
    <property type="match status" value="1"/>
</dbReference>
<dbReference type="InterPro" id="IPR051788">
    <property type="entry name" value="MFS_Transporter"/>
</dbReference>
<proteinExistence type="inferred from homology"/>
<dbReference type="InterPro" id="IPR011701">
    <property type="entry name" value="MFS"/>
</dbReference>
<organism evidence="9 10">
    <name type="scientific">Dictyobacter vulcani</name>
    <dbReference type="NCBI Taxonomy" id="2607529"/>
    <lineage>
        <taxon>Bacteria</taxon>
        <taxon>Bacillati</taxon>
        <taxon>Chloroflexota</taxon>
        <taxon>Ktedonobacteria</taxon>
        <taxon>Ktedonobacterales</taxon>
        <taxon>Dictyobacteraceae</taxon>
        <taxon>Dictyobacter</taxon>
    </lineage>
</organism>
<keyword evidence="3" id="KW-0813">Transport</keyword>
<feature type="transmembrane region" description="Helical" evidence="7">
    <location>
        <begin position="139"/>
        <end position="160"/>
    </location>
</feature>
<evidence type="ECO:0000256" key="7">
    <source>
        <dbReference type="SAM" id="Phobius"/>
    </source>
</evidence>
<accession>A0A5J4KYF9</accession>
<dbReference type="GO" id="GO:0005886">
    <property type="term" value="C:plasma membrane"/>
    <property type="evidence" value="ECO:0007669"/>
    <property type="project" value="UniProtKB-SubCell"/>
</dbReference>
<dbReference type="GO" id="GO:0022857">
    <property type="term" value="F:transmembrane transporter activity"/>
    <property type="evidence" value="ECO:0007669"/>
    <property type="project" value="InterPro"/>
</dbReference>
<evidence type="ECO:0000256" key="3">
    <source>
        <dbReference type="ARBA" id="ARBA00022448"/>
    </source>
</evidence>
<dbReference type="Gene3D" id="1.20.1250.20">
    <property type="entry name" value="MFS general substrate transporter like domains"/>
    <property type="match status" value="2"/>
</dbReference>
<feature type="domain" description="Major facilitator superfamily (MFS) profile" evidence="8">
    <location>
        <begin position="12"/>
        <end position="403"/>
    </location>
</feature>
<dbReference type="PANTHER" id="PTHR23514">
    <property type="entry name" value="BYPASS OF STOP CODON PROTEIN 6"/>
    <property type="match status" value="1"/>
</dbReference>